<reference evidence="1" key="1">
    <citation type="submission" date="2014-09" db="EMBL/GenBank/DDBJ databases">
        <authorList>
            <person name="Magalhaes I.L.F."/>
            <person name="Oliveira U."/>
            <person name="Santos F.R."/>
            <person name="Vidigal T.H.D.A."/>
            <person name="Brescovit A.D."/>
            <person name="Santos A.J."/>
        </authorList>
    </citation>
    <scope>NUCLEOTIDE SEQUENCE</scope>
    <source>
        <tissue evidence="1">Shoot tissue taken approximately 20 cm above the soil surface</tissue>
    </source>
</reference>
<name>A0A0A9GK98_ARUDO</name>
<accession>A0A0A9GK98</accession>
<proteinExistence type="predicted"/>
<sequence>MCQQRVSSTMNLFAKHNNHKGICATICTTFLHKCSQFAVGTFRCNFCHLIRLNNVHGHCSNIV</sequence>
<evidence type="ECO:0000313" key="1">
    <source>
        <dbReference type="EMBL" id="JAE21083.1"/>
    </source>
</evidence>
<dbReference type="AlphaFoldDB" id="A0A0A9GK98"/>
<dbReference type="EMBL" id="GBRH01176813">
    <property type="protein sequence ID" value="JAE21083.1"/>
    <property type="molecule type" value="Transcribed_RNA"/>
</dbReference>
<protein>
    <submittedName>
        <fullName evidence="1">Uncharacterized protein</fullName>
    </submittedName>
</protein>
<organism evidence="1">
    <name type="scientific">Arundo donax</name>
    <name type="common">Giant reed</name>
    <name type="synonym">Donax arundinaceus</name>
    <dbReference type="NCBI Taxonomy" id="35708"/>
    <lineage>
        <taxon>Eukaryota</taxon>
        <taxon>Viridiplantae</taxon>
        <taxon>Streptophyta</taxon>
        <taxon>Embryophyta</taxon>
        <taxon>Tracheophyta</taxon>
        <taxon>Spermatophyta</taxon>
        <taxon>Magnoliopsida</taxon>
        <taxon>Liliopsida</taxon>
        <taxon>Poales</taxon>
        <taxon>Poaceae</taxon>
        <taxon>PACMAD clade</taxon>
        <taxon>Arundinoideae</taxon>
        <taxon>Arundineae</taxon>
        <taxon>Arundo</taxon>
    </lineage>
</organism>
<reference evidence="1" key="2">
    <citation type="journal article" date="2015" name="Data Brief">
        <title>Shoot transcriptome of the giant reed, Arundo donax.</title>
        <authorList>
            <person name="Barrero R.A."/>
            <person name="Guerrero F.D."/>
            <person name="Moolhuijzen P."/>
            <person name="Goolsby J.A."/>
            <person name="Tidwell J."/>
            <person name="Bellgard S.E."/>
            <person name="Bellgard M.I."/>
        </authorList>
    </citation>
    <scope>NUCLEOTIDE SEQUENCE</scope>
    <source>
        <tissue evidence="1">Shoot tissue taken approximately 20 cm above the soil surface</tissue>
    </source>
</reference>